<dbReference type="AlphaFoldDB" id="A0A2R6XP13"/>
<dbReference type="Proteomes" id="UP000244005">
    <property type="component" value="Unassembled WGS sequence"/>
</dbReference>
<feature type="region of interest" description="Disordered" evidence="1">
    <location>
        <begin position="123"/>
        <end position="149"/>
    </location>
</feature>
<dbReference type="Gramene" id="Mp3g02280.1">
    <property type="protein sequence ID" value="Mp3g02280.1.cds"/>
    <property type="gene ID" value="Mp3g02280"/>
</dbReference>
<protein>
    <submittedName>
        <fullName evidence="2">Uncharacterized protein</fullName>
    </submittedName>
</protein>
<evidence type="ECO:0000256" key="1">
    <source>
        <dbReference type="SAM" id="MobiDB-lite"/>
    </source>
</evidence>
<dbReference type="OrthoDB" id="1925404at2759"/>
<sequence length="149" mass="16793">MGKKKGKGGAFCTGEEDMKPFNEFKAKDLILTPLGLIGTILGVKYAKKGDKDSGVLWVEWKEGFRSPLEKDLTGYKRCTEADLVWRDVGEFNKKMFTVDEDHYVVHTMNLEYRQEIIDEDNEKKAAAEKKKKKKKKAPPAADGAPLPKA</sequence>
<name>A0A2R6XP13_MARPO</name>
<organism evidence="2 3">
    <name type="scientific">Marchantia polymorpha</name>
    <name type="common">Common liverwort</name>
    <name type="synonym">Marchantia aquatica</name>
    <dbReference type="NCBI Taxonomy" id="3197"/>
    <lineage>
        <taxon>Eukaryota</taxon>
        <taxon>Viridiplantae</taxon>
        <taxon>Streptophyta</taxon>
        <taxon>Embryophyta</taxon>
        <taxon>Marchantiophyta</taxon>
        <taxon>Marchantiopsida</taxon>
        <taxon>Marchantiidae</taxon>
        <taxon>Marchantiales</taxon>
        <taxon>Marchantiaceae</taxon>
        <taxon>Marchantia</taxon>
    </lineage>
</organism>
<feature type="compositionally biased region" description="Low complexity" evidence="1">
    <location>
        <begin position="138"/>
        <end position="149"/>
    </location>
</feature>
<gene>
    <name evidence="2" type="ORF">MARPO_0007s0217</name>
</gene>
<keyword evidence="3" id="KW-1185">Reference proteome</keyword>
<evidence type="ECO:0000313" key="2">
    <source>
        <dbReference type="EMBL" id="PTQ47853.1"/>
    </source>
</evidence>
<evidence type="ECO:0000313" key="3">
    <source>
        <dbReference type="Proteomes" id="UP000244005"/>
    </source>
</evidence>
<proteinExistence type="predicted"/>
<accession>A0A2R6XP13</accession>
<reference evidence="3" key="1">
    <citation type="journal article" date="2017" name="Cell">
        <title>Insights into land plant evolution garnered from the Marchantia polymorpha genome.</title>
        <authorList>
            <person name="Bowman J.L."/>
            <person name="Kohchi T."/>
            <person name="Yamato K.T."/>
            <person name="Jenkins J."/>
            <person name="Shu S."/>
            <person name="Ishizaki K."/>
            <person name="Yamaoka S."/>
            <person name="Nishihama R."/>
            <person name="Nakamura Y."/>
            <person name="Berger F."/>
            <person name="Adam C."/>
            <person name="Aki S.S."/>
            <person name="Althoff F."/>
            <person name="Araki T."/>
            <person name="Arteaga-Vazquez M.A."/>
            <person name="Balasubrmanian S."/>
            <person name="Barry K."/>
            <person name="Bauer D."/>
            <person name="Boehm C.R."/>
            <person name="Briginshaw L."/>
            <person name="Caballero-Perez J."/>
            <person name="Catarino B."/>
            <person name="Chen F."/>
            <person name="Chiyoda S."/>
            <person name="Chovatia M."/>
            <person name="Davies K.M."/>
            <person name="Delmans M."/>
            <person name="Demura T."/>
            <person name="Dierschke T."/>
            <person name="Dolan L."/>
            <person name="Dorantes-Acosta A.E."/>
            <person name="Eklund D.M."/>
            <person name="Florent S.N."/>
            <person name="Flores-Sandoval E."/>
            <person name="Fujiyama A."/>
            <person name="Fukuzawa H."/>
            <person name="Galik B."/>
            <person name="Grimanelli D."/>
            <person name="Grimwood J."/>
            <person name="Grossniklaus U."/>
            <person name="Hamada T."/>
            <person name="Haseloff J."/>
            <person name="Hetherington A.J."/>
            <person name="Higo A."/>
            <person name="Hirakawa Y."/>
            <person name="Hundley H.N."/>
            <person name="Ikeda Y."/>
            <person name="Inoue K."/>
            <person name="Inoue S.I."/>
            <person name="Ishida S."/>
            <person name="Jia Q."/>
            <person name="Kakita M."/>
            <person name="Kanazawa T."/>
            <person name="Kawai Y."/>
            <person name="Kawashima T."/>
            <person name="Kennedy M."/>
            <person name="Kinose K."/>
            <person name="Kinoshita T."/>
            <person name="Kohara Y."/>
            <person name="Koide E."/>
            <person name="Komatsu K."/>
            <person name="Kopischke S."/>
            <person name="Kubo M."/>
            <person name="Kyozuka J."/>
            <person name="Lagercrantz U."/>
            <person name="Lin S.S."/>
            <person name="Lindquist E."/>
            <person name="Lipzen A.M."/>
            <person name="Lu C.W."/>
            <person name="De Luna E."/>
            <person name="Martienssen R.A."/>
            <person name="Minamino N."/>
            <person name="Mizutani M."/>
            <person name="Mizutani M."/>
            <person name="Mochizuki N."/>
            <person name="Monte I."/>
            <person name="Mosher R."/>
            <person name="Nagasaki H."/>
            <person name="Nakagami H."/>
            <person name="Naramoto S."/>
            <person name="Nishitani K."/>
            <person name="Ohtani M."/>
            <person name="Okamoto T."/>
            <person name="Okumura M."/>
            <person name="Phillips J."/>
            <person name="Pollak B."/>
            <person name="Reinders A."/>
            <person name="Rovekamp M."/>
            <person name="Sano R."/>
            <person name="Sawa S."/>
            <person name="Schmid M.W."/>
            <person name="Shirakawa M."/>
            <person name="Solano R."/>
            <person name="Spunde A."/>
            <person name="Suetsugu N."/>
            <person name="Sugano S."/>
            <person name="Sugiyama A."/>
            <person name="Sun R."/>
            <person name="Suzuki Y."/>
            <person name="Takenaka M."/>
            <person name="Takezawa D."/>
            <person name="Tomogane H."/>
            <person name="Tsuzuki M."/>
            <person name="Ueda T."/>
            <person name="Umeda M."/>
            <person name="Ward J.M."/>
            <person name="Watanabe Y."/>
            <person name="Yazaki K."/>
            <person name="Yokoyama R."/>
            <person name="Yoshitake Y."/>
            <person name="Yotsui I."/>
            <person name="Zachgo S."/>
            <person name="Schmutz J."/>
        </authorList>
    </citation>
    <scope>NUCLEOTIDE SEQUENCE [LARGE SCALE GENOMIC DNA]</scope>
    <source>
        <strain evidence="3">Tak-1</strain>
    </source>
</reference>
<dbReference type="OMA" id="EANRCAR"/>
<dbReference type="EMBL" id="KZ772679">
    <property type="protein sequence ID" value="PTQ47853.1"/>
    <property type="molecule type" value="Genomic_DNA"/>
</dbReference>